<feature type="transmembrane region" description="Helical" evidence="7">
    <location>
        <begin position="293"/>
        <end position="313"/>
    </location>
</feature>
<feature type="transmembrane region" description="Helical" evidence="7">
    <location>
        <begin position="232"/>
        <end position="250"/>
    </location>
</feature>
<dbReference type="GO" id="GO:0009246">
    <property type="term" value="P:enterobacterial common antigen biosynthetic process"/>
    <property type="evidence" value="ECO:0007669"/>
    <property type="project" value="TreeGrafter"/>
</dbReference>
<keyword evidence="6 7" id="KW-0472">Membrane</keyword>
<feature type="transmembrane region" description="Helical" evidence="7">
    <location>
        <begin position="155"/>
        <end position="173"/>
    </location>
</feature>
<comment type="subcellular location">
    <subcellularLocation>
        <location evidence="1">Cell membrane</location>
        <topology evidence="1">Multi-pass membrane protein</topology>
    </subcellularLocation>
</comment>
<dbReference type="Proteomes" id="UP000176300">
    <property type="component" value="Unassembled WGS sequence"/>
</dbReference>
<dbReference type="EMBL" id="MFQS01000025">
    <property type="protein sequence ID" value="OGH82936.1"/>
    <property type="molecule type" value="Genomic_DNA"/>
</dbReference>
<sequence>MLFEIIAVFSLAIIVFSFSPLRRVFLPAPAVEKDFIFAGKRIEYFDFLKGVAILAVIVTHIVYLSVKTLKVEDPLFLFTLNNLARFAIPFFLVISGILSAWKYENKINLGRYYLGKFFRIYLPFAFFTMLVLFLHSKDIKDLSKFLINGQVLTPYYFIILILQLYILFPLLRFFKDSRGFLVLSFFISLFFFSFNQFNYLGEIILFPSYLFFFVYGMYYRNNFIKYEADKTAVKYWGLIIFLYITISFILPAHYFNFRPFYGLAVFNLFFIYKDKIIAKLDNVYGVICDAGKNSLWIYFTHFSLLTGLFYLANLFTKDLYATVLIIFFVSLPLSYWLGKLTGWLYNKISYILKPKYGTEDAK</sequence>
<keyword evidence="5 7" id="KW-1133">Transmembrane helix</keyword>
<feature type="transmembrane region" description="Helical" evidence="7">
    <location>
        <begin position="180"/>
        <end position="197"/>
    </location>
</feature>
<evidence type="ECO:0000256" key="4">
    <source>
        <dbReference type="ARBA" id="ARBA00022692"/>
    </source>
</evidence>
<comment type="caution">
    <text evidence="9">The sequence shown here is derived from an EMBL/GenBank/DDBJ whole genome shotgun (WGS) entry which is preliminary data.</text>
</comment>
<name>A0A1F6NG04_9BACT</name>
<reference evidence="9 10" key="1">
    <citation type="journal article" date="2016" name="Nat. Commun.">
        <title>Thousands of microbial genomes shed light on interconnected biogeochemical processes in an aquifer system.</title>
        <authorList>
            <person name="Anantharaman K."/>
            <person name="Brown C.T."/>
            <person name="Hug L.A."/>
            <person name="Sharon I."/>
            <person name="Castelle C.J."/>
            <person name="Probst A.J."/>
            <person name="Thomas B.C."/>
            <person name="Singh A."/>
            <person name="Wilkins M.J."/>
            <person name="Karaoz U."/>
            <person name="Brodie E.L."/>
            <person name="Williams K.H."/>
            <person name="Hubbard S.S."/>
            <person name="Banfield J.F."/>
        </authorList>
    </citation>
    <scope>NUCLEOTIDE SEQUENCE [LARGE SCALE GENOMIC DNA]</scope>
</reference>
<proteinExistence type="inferred from homology"/>
<comment type="similarity">
    <text evidence="2">Belongs to the acyltransferase 3 family.</text>
</comment>
<evidence type="ECO:0000256" key="6">
    <source>
        <dbReference type="ARBA" id="ARBA00023136"/>
    </source>
</evidence>
<evidence type="ECO:0000313" key="10">
    <source>
        <dbReference type="Proteomes" id="UP000176300"/>
    </source>
</evidence>
<feature type="transmembrane region" description="Helical" evidence="7">
    <location>
        <begin position="47"/>
        <end position="66"/>
    </location>
</feature>
<keyword evidence="4 7" id="KW-0812">Transmembrane</keyword>
<evidence type="ECO:0000256" key="1">
    <source>
        <dbReference type="ARBA" id="ARBA00004651"/>
    </source>
</evidence>
<evidence type="ECO:0000256" key="5">
    <source>
        <dbReference type="ARBA" id="ARBA00022989"/>
    </source>
</evidence>
<accession>A0A1F6NG04</accession>
<feature type="domain" description="Acyltransferase 3" evidence="8">
    <location>
        <begin position="43"/>
        <end position="337"/>
    </location>
</feature>
<dbReference type="STRING" id="1798697.A2373_04685"/>
<dbReference type="AlphaFoldDB" id="A0A1F6NG04"/>
<keyword evidence="3" id="KW-1003">Cell membrane</keyword>
<gene>
    <name evidence="9" type="ORF">A2373_04685</name>
</gene>
<dbReference type="PANTHER" id="PTHR40074:SF2">
    <property type="entry name" value="O-ACETYLTRANSFERASE WECH"/>
    <property type="match status" value="1"/>
</dbReference>
<dbReference type="PANTHER" id="PTHR40074">
    <property type="entry name" value="O-ACETYLTRANSFERASE WECH"/>
    <property type="match status" value="1"/>
</dbReference>
<evidence type="ECO:0000313" key="9">
    <source>
        <dbReference type="EMBL" id="OGH82936.1"/>
    </source>
</evidence>
<evidence type="ECO:0000256" key="7">
    <source>
        <dbReference type="SAM" id="Phobius"/>
    </source>
</evidence>
<evidence type="ECO:0000256" key="3">
    <source>
        <dbReference type="ARBA" id="ARBA00022475"/>
    </source>
</evidence>
<feature type="transmembrane region" description="Helical" evidence="7">
    <location>
        <begin position="203"/>
        <end position="220"/>
    </location>
</feature>
<dbReference type="Pfam" id="PF01757">
    <property type="entry name" value="Acyl_transf_3"/>
    <property type="match status" value="1"/>
</dbReference>
<feature type="transmembrane region" description="Helical" evidence="7">
    <location>
        <begin position="117"/>
        <end position="135"/>
    </location>
</feature>
<protein>
    <recommendedName>
        <fullName evidence="8">Acyltransferase 3 domain-containing protein</fullName>
    </recommendedName>
</protein>
<organism evidence="9 10">
    <name type="scientific">Candidatus Magasanikbacteria bacterium RIFOXYB1_FULL_40_15</name>
    <dbReference type="NCBI Taxonomy" id="1798697"/>
    <lineage>
        <taxon>Bacteria</taxon>
        <taxon>Candidatus Magasanikiibacteriota</taxon>
    </lineage>
</organism>
<evidence type="ECO:0000259" key="8">
    <source>
        <dbReference type="Pfam" id="PF01757"/>
    </source>
</evidence>
<evidence type="ECO:0000256" key="2">
    <source>
        <dbReference type="ARBA" id="ARBA00007400"/>
    </source>
</evidence>
<dbReference type="GO" id="GO:0016413">
    <property type="term" value="F:O-acetyltransferase activity"/>
    <property type="evidence" value="ECO:0007669"/>
    <property type="project" value="TreeGrafter"/>
</dbReference>
<feature type="transmembrane region" description="Helical" evidence="7">
    <location>
        <begin position="319"/>
        <end position="338"/>
    </location>
</feature>
<feature type="transmembrane region" description="Helical" evidence="7">
    <location>
        <begin position="86"/>
        <end position="105"/>
    </location>
</feature>
<dbReference type="GO" id="GO:0005886">
    <property type="term" value="C:plasma membrane"/>
    <property type="evidence" value="ECO:0007669"/>
    <property type="project" value="UniProtKB-SubCell"/>
</dbReference>
<feature type="transmembrane region" description="Helical" evidence="7">
    <location>
        <begin position="6"/>
        <end position="26"/>
    </location>
</feature>
<dbReference type="InterPro" id="IPR002656">
    <property type="entry name" value="Acyl_transf_3_dom"/>
</dbReference>